<sequence>MKIDFYTRPGCHLCEEAKIIVQLIAEELGLKVHERNIEEKDEWTEEYGLIIPVLKAGKDIIAYGKIDYVSALTKLRQKINK</sequence>
<organism evidence="1 2">
    <name type="scientific">Domibacillus iocasae</name>
    <dbReference type="NCBI Taxonomy" id="1714016"/>
    <lineage>
        <taxon>Bacteria</taxon>
        <taxon>Bacillati</taxon>
        <taxon>Bacillota</taxon>
        <taxon>Bacilli</taxon>
        <taxon>Bacillales</taxon>
        <taxon>Bacillaceae</taxon>
        <taxon>Domibacillus</taxon>
    </lineage>
</organism>
<dbReference type="PANTHER" id="PTHR33558:SF1">
    <property type="entry name" value="GLUTAREDOXIN-LIKE PROTEIN C5ORF63 HOMOLOG"/>
    <property type="match status" value="1"/>
</dbReference>
<reference evidence="1 2" key="1">
    <citation type="submission" date="2016-06" db="EMBL/GenBank/DDBJ databases">
        <title>Domibacillus iocasae genome sequencing.</title>
        <authorList>
            <person name="Verma A."/>
            <person name="Pal Y."/>
            <person name="Ojha A.K."/>
            <person name="Krishnamurthi S."/>
        </authorList>
    </citation>
    <scope>NUCLEOTIDE SEQUENCE [LARGE SCALE GENOMIC DNA]</scope>
    <source>
        <strain evidence="1 2">DSM 29979</strain>
    </source>
</reference>
<dbReference type="PANTHER" id="PTHR33558">
    <property type="entry name" value="GLUTAREDOXIN-LIKE PROTEIN C5ORF63 HOMOLOG"/>
    <property type="match status" value="1"/>
</dbReference>
<name>A0A1E7DSW0_9BACI</name>
<dbReference type="RefSeq" id="WP_069937319.1">
    <property type="nucleotide sequence ID" value="NZ_MAMP01000006.1"/>
</dbReference>
<dbReference type="InterPro" id="IPR052565">
    <property type="entry name" value="Glutaredoxin-like_YDR286C"/>
</dbReference>
<evidence type="ECO:0000313" key="2">
    <source>
        <dbReference type="Proteomes" id="UP000095658"/>
    </source>
</evidence>
<dbReference type="SUPFAM" id="SSF52833">
    <property type="entry name" value="Thioredoxin-like"/>
    <property type="match status" value="1"/>
</dbReference>
<dbReference type="EMBL" id="MAMP01000006">
    <property type="protein sequence ID" value="OES46162.1"/>
    <property type="molecule type" value="Genomic_DNA"/>
</dbReference>
<gene>
    <name evidence="1" type="ORF">BA724_16460</name>
</gene>
<comment type="caution">
    <text evidence="1">The sequence shown here is derived from an EMBL/GenBank/DDBJ whole genome shotgun (WGS) entry which is preliminary data.</text>
</comment>
<dbReference type="AlphaFoldDB" id="A0A1E7DSW0"/>
<dbReference type="OrthoDB" id="32865at2"/>
<dbReference type="InterPro" id="IPR008554">
    <property type="entry name" value="Glutaredoxin-like"/>
</dbReference>
<dbReference type="InterPro" id="IPR036249">
    <property type="entry name" value="Thioredoxin-like_sf"/>
</dbReference>
<dbReference type="Proteomes" id="UP000095658">
    <property type="component" value="Unassembled WGS sequence"/>
</dbReference>
<accession>A0A1E7DSW0</accession>
<evidence type="ECO:0000313" key="1">
    <source>
        <dbReference type="EMBL" id="OES46162.1"/>
    </source>
</evidence>
<dbReference type="STRING" id="1714016.BA724_16460"/>
<proteinExistence type="predicted"/>
<protein>
    <submittedName>
        <fullName evidence="1">NrdH-redoxin</fullName>
    </submittedName>
</protein>
<dbReference type="Gene3D" id="3.40.30.10">
    <property type="entry name" value="Glutaredoxin"/>
    <property type="match status" value="1"/>
</dbReference>
<dbReference type="Pfam" id="PF05768">
    <property type="entry name" value="Glrx-like"/>
    <property type="match status" value="1"/>
</dbReference>
<keyword evidence="2" id="KW-1185">Reference proteome</keyword>